<sequence>MHIKKTHIVGLDFGTHGIGISHAKFPEGDKELEIFAKTNWNGKEYDKTLSFVLLNKNKKLVKLGYEAKIFISDNDEDDDIFQYSDFKILLFDKERRGKPIPSDNNKNETASLHQIISEVLKSLMETAINELDCKYQNQVPLENIQWVITIPAIWDNYAKQVMRECAIMAGLIHEHDQTYEPEAAALECIYGNKGMYNFKEGDKILVVDIGGGTADFVVLQIDNKELKQIVAPFGSNWGGKYESLVGKDIVDKYKVTPNFIEFIDRFEDIKKSIDSESNSKAIFLDPKLVFDMDENTFKTKISIFNTNRSSNVSYNNNTRKLTIPKTVWINFFTPLFNSITDCIKDEVSKDSINNKLDFVFLIGGFNHNQLLRSHIEKELSYTNAKIISYVRPVLAVCIGSVRFGYNPKVITTRCQPITLGIATSVKYDSDVHKLSDIVEFDGKLYYQKSFTKFVEYQDSTNIDEEWTNEFPPLTEKVENSLISVYGGKRKNIKSTVENGVEHIGDLVVGIDMSVPYSERKTMVSMKLGLTEITVTAKCKTTGKTVKSVFKFKA</sequence>
<dbReference type="OMA" id="MGRCTSR"/>
<dbReference type="GeneID" id="31363569"/>
<dbReference type="EMBL" id="ADBJ01000037">
    <property type="protein sequence ID" value="EFA78634.1"/>
    <property type="molecule type" value="Genomic_DNA"/>
</dbReference>
<evidence type="ECO:0000256" key="1">
    <source>
        <dbReference type="ARBA" id="ARBA00022741"/>
    </source>
</evidence>
<gene>
    <name evidence="3" type="ORF">PPL_08089</name>
</gene>
<proteinExistence type="predicted"/>
<dbReference type="Gene3D" id="3.30.420.40">
    <property type="match status" value="1"/>
</dbReference>
<dbReference type="InParanoid" id="D3BIL0"/>
<evidence type="ECO:0000313" key="4">
    <source>
        <dbReference type="Proteomes" id="UP000001396"/>
    </source>
</evidence>
<dbReference type="PANTHER" id="PTHR14187">
    <property type="entry name" value="ALPHA KINASE/ELONGATION FACTOR 2 KINASE"/>
    <property type="match status" value="1"/>
</dbReference>
<evidence type="ECO:0000313" key="3">
    <source>
        <dbReference type="EMBL" id="EFA78634.1"/>
    </source>
</evidence>
<dbReference type="SUPFAM" id="SSF53067">
    <property type="entry name" value="Actin-like ATPase domain"/>
    <property type="match status" value="2"/>
</dbReference>
<comment type="caution">
    <text evidence="3">The sequence shown here is derived from an EMBL/GenBank/DDBJ whole genome shotgun (WGS) entry which is preliminary data.</text>
</comment>
<dbReference type="GO" id="GO:0005524">
    <property type="term" value="F:ATP binding"/>
    <property type="evidence" value="ECO:0007669"/>
    <property type="project" value="UniProtKB-KW"/>
</dbReference>
<evidence type="ECO:0000256" key="2">
    <source>
        <dbReference type="ARBA" id="ARBA00022840"/>
    </source>
</evidence>
<dbReference type="RefSeq" id="XP_020430758.1">
    <property type="nucleotide sequence ID" value="XM_020578919.1"/>
</dbReference>
<keyword evidence="4" id="KW-1185">Reference proteome</keyword>
<dbReference type="STRING" id="670386.D3BIL0"/>
<dbReference type="InterPro" id="IPR013126">
    <property type="entry name" value="Hsp_70_fam"/>
</dbReference>
<dbReference type="GO" id="GO:0140662">
    <property type="term" value="F:ATP-dependent protein folding chaperone"/>
    <property type="evidence" value="ECO:0007669"/>
    <property type="project" value="InterPro"/>
</dbReference>
<protein>
    <recommendedName>
        <fullName evidence="5">Heat shock protein 70</fullName>
    </recommendedName>
</protein>
<dbReference type="Proteomes" id="UP000001396">
    <property type="component" value="Unassembled WGS sequence"/>
</dbReference>
<keyword evidence="1" id="KW-0547">Nucleotide-binding</keyword>
<dbReference type="AlphaFoldDB" id="D3BIL0"/>
<dbReference type="PANTHER" id="PTHR14187:SF5">
    <property type="entry name" value="HEAT SHOCK 70 KDA PROTEIN 12A"/>
    <property type="match status" value="1"/>
</dbReference>
<dbReference type="InterPro" id="IPR043129">
    <property type="entry name" value="ATPase_NBD"/>
</dbReference>
<dbReference type="PRINTS" id="PR00301">
    <property type="entry name" value="HEATSHOCK70"/>
</dbReference>
<accession>D3BIL0</accession>
<reference evidence="3 4" key="1">
    <citation type="journal article" date="2011" name="Genome Res.">
        <title>Phylogeny-wide analysis of social amoeba genomes highlights ancient origins for complex intercellular communication.</title>
        <authorList>
            <person name="Heidel A.J."/>
            <person name="Lawal H.M."/>
            <person name="Felder M."/>
            <person name="Schilde C."/>
            <person name="Helps N.R."/>
            <person name="Tunggal B."/>
            <person name="Rivero F."/>
            <person name="John U."/>
            <person name="Schleicher M."/>
            <person name="Eichinger L."/>
            <person name="Platzer M."/>
            <person name="Noegel A.A."/>
            <person name="Schaap P."/>
            <person name="Gloeckner G."/>
        </authorList>
    </citation>
    <scope>NUCLEOTIDE SEQUENCE [LARGE SCALE GENOMIC DNA]</scope>
    <source>
        <strain evidence="4">ATCC 26659 / Pp 5 / PN500</strain>
    </source>
</reference>
<dbReference type="Pfam" id="PF00012">
    <property type="entry name" value="HSP70"/>
    <property type="match status" value="1"/>
</dbReference>
<keyword evidence="2" id="KW-0067">ATP-binding</keyword>
<dbReference type="CDD" id="cd10229">
    <property type="entry name" value="ASKHA_NBD_HSP70_HSPA12"/>
    <property type="match status" value="1"/>
</dbReference>
<organism evidence="3 4">
    <name type="scientific">Heterostelium pallidum (strain ATCC 26659 / Pp 5 / PN500)</name>
    <name type="common">Cellular slime mold</name>
    <name type="synonym">Polysphondylium pallidum</name>
    <dbReference type="NCBI Taxonomy" id="670386"/>
    <lineage>
        <taxon>Eukaryota</taxon>
        <taxon>Amoebozoa</taxon>
        <taxon>Evosea</taxon>
        <taxon>Eumycetozoa</taxon>
        <taxon>Dictyostelia</taxon>
        <taxon>Acytosteliales</taxon>
        <taxon>Acytosteliaceae</taxon>
        <taxon>Heterostelium</taxon>
    </lineage>
</organism>
<evidence type="ECO:0008006" key="5">
    <source>
        <dbReference type="Google" id="ProtNLM"/>
    </source>
</evidence>
<name>D3BIL0_HETP5</name>